<comment type="subcellular location">
    <subcellularLocation>
        <location evidence="1 7">Nucleus</location>
    </subcellularLocation>
</comment>
<evidence type="ECO:0000256" key="1">
    <source>
        <dbReference type="ARBA" id="ARBA00004123"/>
    </source>
</evidence>
<dbReference type="eggNOG" id="ENOG502SCF7">
    <property type="taxonomic scope" value="Eukaryota"/>
</dbReference>
<dbReference type="FunFam" id="1.10.10.1460:FF:000001">
    <property type="entry name" value="DNA replication regulator Sld2"/>
    <property type="match status" value="1"/>
</dbReference>
<dbReference type="OMA" id="TWEHDFI"/>
<feature type="compositionally biased region" description="Polar residues" evidence="8">
    <location>
        <begin position="94"/>
        <end position="116"/>
    </location>
</feature>
<dbReference type="HOGENOM" id="CLU_057728_0_0_1"/>
<evidence type="ECO:0000256" key="2">
    <source>
        <dbReference type="ARBA" id="ARBA00007276"/>
    </source>
</evidence>
<dbReference type="InterPro" id="IPR040203">
    <property type="entry name" value="Sld2"/>
</dbReference>
<evidence type="ECO:0000256" key="6">
    <source>
        <dbReference type="ARBA" id="ARBA00023306"/>
    </source>
</evidence>
<dbReference type="Gene3D" id="1.10.10.1460">
    <property type="match status" value="1"/>
</dbReference>
<name>G0WHT3_NAUDC</name>
<dbReference type="EMBL" id="HE580277">
    <property type="protein sequence ID" value="CCD27344.1"/>
    <property type="molecule type" value="Genomic_DNA"/>
</dbReference>
<dbReference type="GO" id="GO:1902977">
    <property type="term" value="P:mitotic DNA replication preinitiation complex assembly"/>
    <property type="evidence" value="ECO:0007669"/>
    <property type="project" value="TreeGrafter"/>
</dbReference>
<keyword evidence="5 7" id="KW-0539">Nucleus</keyword>
<gene>
    <name evidence="9" type="primary">NDAI0K01530</name>
    <name evidence="9" type="ordered locus">NDAI_0K01530</name>
</gene>
<feature type="compositionally biased region" description="Acidic residues" evidence="8">
    <location>
        <begin position="326"/>
        <end position="339"/>
    </location>
</feature>
<sequence>MVMAQLARLKVDLKTWEHDFISENNRPPTKDDIKHDAKIKSMYKKYSYLKKSQPHPSLIRQKSPMKNTMNKTPQKHDNTTKNNSQTPVAARTAMNGTTKAVPSTGKNKTTTVQLGPTPQIYGESISILDIQVSPLKPKKLQLMASDSDQTDVSPASTNTDINFTPIQELPQNDDPSLEISPMKPKRLQLDSLRADHANTNSVMDSIPKLFSQEQKNVENRKNKLGPNSPLKLINEIKITKQMTPISKFHYHNLKSPSSELNFESPSPLIKNLKFKNKSLKELHLEYHTILREFKLEKEANANTNVGEGGNDELISSATIKDVFNDDQEQEQQRVDEEEQPQGKQVYGKPGKRKRILRRLQDNDEAISAVTGAIHEQKIIPKNIHKELLKLKREQVSQFFGDDVATTIGNIEDMTDTEENEELDSHATEPEKPINKPKRKKQKKYNLVSNNFRRLKLPKKNRRWPGRRR</sequence>
<dbReference type="RefSeq" id="XP_003672587.1">
    <property type="nucleotide sequence ID" value="XM_003672539.1"/>
</dbReference>
<proteinExistence type="inferred from homology"/>
<dbReference type="KEGG" id="ndi:NDAI_0K01530"/>
<feature type="compositionally biased region" description="Basic and acidic residues" evidence="8">
    <location>
        <begin position="422"/>
        <end position="433"/>
    </location>
</feature>
<evidence type="ECO:0000256" key="7">
    <source>
        <dbReference type="RuleBase" id="RU367067"/>
    </source>
</evidence>
<comment type="similarity">
    <text evidence="2 7">Belongs to the SLD2 family.</text>
</comment>
<dbReference type="GO" id="GO:0000727">
    <property type="term" value="P:double-strand break repair via break-induced replication"/>
    <property type="evidence" value="ECO:0007669"/>
    <property type="project" value="TreeGrafter"/>
</dbReference>
<dbReference type="PANTHER" id="PTHR28124">
    <property type="entry name" value="DNA REPLICATION REGULATOR SLD2"/>
    <property type="match status" value="1"/>
</dbReference>
<comment type="function">
    <text evidence="7">Has a role in the initiation of DNA replication. Required at S-phase checkpoint.</text>
</comment>
<dbReference type="OrthoDB" id="8775810at2759"/>
<dbReference type="GeneID" id="11497711"/>
<feature type="region of interest" description="Disordered" evidence="8">
    <location>
        <begin position="413"/>
        <end position="468"/>
    </location>
</feature>
<protein>
    <recommendedName>
        <fullName evidence="3 7">DNA replication regulator SLD2</fullName>
    </recommendedName>
</protein>
<feature type="region of interest" description="Disordered" evidence="8">
    <location>
        <begin position="144"/>
        <end position="174"/>
    </location>
</feature>
<feature type="region of interest" description="Disordered" evidence="8">
    <location>
        <begin position="51"/>
        <end position="117"/>
    </location>
</feature>
<organism evidence="9 10">
    <name type="scientific">Naumovozyma dairenensis (strain ATCC 10597 / BCRC 20456 / CBS 421 / NBRC 0211 / NRRL Y-12639)</name>
    <name type="common">Saccharomyces dairenensis</name>
    <dbReference type="NCBI Taxonomy" id="1071378"/>
    <lineage>
        <taxon>Eukaryota</taxon>
        <taxon>Fungi</taxon>
        <taxon>Dikarya</taxon>
        <taxon>Ascomycota</taxon>
        <taxon>Saccharomycotina</taxon>
        <taxon>Saccharomycetes</taxon>
        <taxon>Saccharomycetales</taxon>
        <taxon>Saccharomycetaceae</taxon>
        <taxon>Naumovozyma</taxon>
    </lineage>
</organism>
<accession>G0WHT3</accession>
<dbReference type="PANTHER" id="PTHR28124:SF1">
    <property type="entry name" value="DNA REPLICATION REGULATOR SLD2"/>
    <property type="match status" value="1"/>
</dbReference>
<dbReference type="Proteomes" id="UP000000689">
    <property type="component" value="Chromosome 11"/>
</dbReference>
<dbReference type="Pfam" id="PF11719">
    <property type="entry name" value="Drc1-Sld2"/>
    <property type="match status" value="1"/>
</dbReference>
<feature type="compositionally biased region" description="Basic residues" evidence="8">
    <location>
        <begin position="452"/>
        <end position="468"/>
    </location>
</feature>
<dbReference type="GO" id="GO:0003688">
    <property type="term" value="F:DNA replication origin binding"/>
    <property type="evidence" value="ECO:0007669"/>
    <property type="project" value="TreeGrafter"/>
</dbReference>
<reference evidence="9 10" key="1">
    <citation type="journal article" date="2011" name="Proc. Natl. Acad. Sci. U.S.A.">
        <title>Evolutionary erosion of yeast sex chromosomes by mating-type switching accidents.</title>
        <authorList>
            <person name="Gordon J.L."/>
            <person name="Armisen D."/>
            <person name="Proux-Wera E."/>
            <person name="Oheigeartaigh S.S."/>
            <person name="Byrne K.P."/>
            <person name="Wolfe K.H."/>
        </authorList>
    </citation>
    <scope>NUCLEOTIDE SEQUENCE [LARGE SCALE GENOMIC DNA]</scope>
    <source>
        <strain evidence="10">ATCC 10597 / BCRC 20456 / CBS 421 / NBRC 0211 / NRRL Y-12639</strain>
    </source>
</reference>
<evidence type="ECO:0000256" key="8">
    <source>
        <dbReference type="SAM" id="MobiDB-lite"/>
    </source>
</evidence>
<dbReference type="GO" id="GO:0031261">
    <property type="term" value="C:DNA replication preinitiation complex"/>
    <property type="evidence" value="ECO:0007669"/>
    <property type="project" value="TreeGrafter"/>
</dbReference>
<evidence type="ECO:0000313" key="9">
    <source>
        <dbReference type="EMBL" id="CCD27344.1"/>
    </source>
</evidence>
<dbReference type="InterPro" id="IPR021110">
    <property type="entry name" value="DNA_rep_checkpnt_protein"/>
</dbReference>
<feature type="compositionally biased region" description="Basic residues" evidence="8">
    <location>
        <begin position="434"/>
        <end position="443"/>
    </location>
</feature>
<evidence type="ECO:0000313" key="10">
    <source>
        <dbReference type="Proteomes" id="UP000000689"/>
    </source>
</evidence>
<evidence type="ECO:0000256" key="4">
    <source>
        <dbReference type="ARBA" id="ARBA00022705"/>
    </source>
</evidence>
<evidence type="ECO:0000256" key="5">
    <source>
        <dbReference type="ARBA" id="ARBA00023242"/>
    </source>
</evidence>
<dbReference type="GO" id="GO:0006270">
    <property type="term" value="P:DNA replication initiation"/>
    <property type="evidence" value="ECO:0007669"/>
    <property type="project" value="UniProtKB-UniRule"/>
</dbReference>
<keyword evidence="10" id="KW-1185">Reference proteome</keyword>
<evidence type="ECO:0000256" key="3">
    <source>
        <dbReference type="ARBA" id="ARBA00018363"/>
    </source>
</evidence>
<keyword evidence="6 7" id="KW-0131">Cell cycle</keyword>
<keyword evidence="4 7" id="KW-0235">DNA replication</keyword>
<dbReference type="GO" id="GO:0003697">
    <property type="term" value="F:single-stranded DNA binding"/>
    <property type="evidence" value="ECO:0007669"/>
    <property type="project" value="TreeGrafter"/>
</dbReference>
<dbReference type="AlphaFoldDB" id="G0WHT3"/>
<dbReference type="CDD" id="cd22289">
    <property type="entry name" value="RecQL4_SLD2_NTD"/>
    <property type="match status" value="1"/>
</dbReference>
<feature type="region of interest" description="Disordered" evidence="8">
    <location>
        <begin position="326"/>
        <end position="351"/>
    </location>
</feature>